<dbReference type="InterPro" id="IPR046341">
    <property type="entry name" value="SET_dom_sf"/>
</dbReference>
<evidence type="ECO:0000313" key="4">
    <source>
        <dbReference type="Proteomes" id="UP001562354"/>
    </source>
</evidence>
<dbReference type="SUPFAM" id="SSF82199">
    <property type="entry name" value="SET domain"/>
    <property type="match status" value="1"/>
</dbReference>
<organism evidence="3 4">
    <name type="scientific">Neodothiora populina</name>
    <dbReference type="NCBI Taxonomy" id="2781224"/>
    <lineage>
        <taxon>Eukaryota</taxon>
        <taxon>Fungi</taxon>
        <taxon>Dikarya</taxon>
        <taxon>Ascomycota</taxon>
        <taxon>Pezizomycotina</taxon>
        <taxon>Dothideomycetes</taxon>
        <taxon>Dothideomycetidae</taxon>
        <taxon>Dothideales</taxon>
        <taxon>Dothioraceae</taxon>
        <taxon>Neodothiora</taxon>
    </lineage>
</organism>
<reference evidence="3 4" key="1">
    <citation type="submission" date="2024-07" db="EMBL/GenBank/DDBJ databases">
        <title>Draft sequence of the Neodothiora populina.</title>
        <authorList>
            <person name="Drown D.D."/>
            <person name="Schuette U.S."/>
            <person name="Buechlein A.B."/>
            <person name="Rusch D.R."/>
            <person name="Winton L.W."/>
            <person name="Adams G.A."/>
        </authorList>
    </citation>
    <scope>NUCLEOTIDE SEQUENCE [LARGE SCALE GENOMIC DNA]</scope>
    <source>
        <strain evidence="3 4">CPC 39397</strain>
    </source>
</reference>
<comment type="caution">
    <text evidence="3">The sequence shown here is derived from an EMBL/GenBank/DDBJ whole genome shotgun (WGS) entry which is preliminary data.</text>
</comment>
<evidence type="ECO:0000313" key="3">
    <source>
        <dbReference type="EMBL" id="KAL1306203.1"/>
    </source>
</evidence>
<sequence>MNIRELCDAIAHSISQSLAQSFQSGRIGQSDNVLRVFGAVGAGGGGGGGGDGDVAGTSAAAASVDFGSFDISGLGREQEADAPSAEAASDSHASEREESSISATEEQQQQEAQQYQQQHSIVSASASAQSTRLRTRRVLTRYDESDSSEKTKRRKLTGGLRLVPGNGASTPEEYEEPEPVLGRRLQPSSRLPQRKLPGKDEPAMKPSTLSKLIVGIWEQIFSSISFDMSAVAEEWHDQGLITEETSSAGTSPAAANIVPRTANRAFSQMNVLCRKISQASRVSRALEVIVQARWIEHFDDRTQTILRGSGSVTLTRAKMTALAEACRDFGWTEKELRNKMAIWRGYQQIKEEGGWVCLVFAGMGIYRFCKYRVEFTAEAMQTIRRLRSRFEVAADTLHPRWREMLSIVDAASPRLYTGHPHDWVVSDYEEPVPLAQTYLEWDPNFTFTHLDTSVVDVHAWGASDPRLITSQTYKSTYVCHVCAEHQSDDAAENACRCFPNLFGSSNMTPAPVQVFRTRNGKNNGLIACCPIERGTAIGEFLGLVTKGLEGVDVMQAAAEQGRYQIWQGREGNHTKFANHSCRPMAQFERFVWMGTERWILVSKGIEAGTEITVDYSDSYWHNLEKVCLCNEACCRFKDKGRVRSI</sequence>
<keyword evidence="4" id="KW-1185">Reference proteome</keyword>
<dbReference type="EMBL" id="JBFMKM010000005">
    <property type="protein sequence ID" value="KAL1306203.1"/>
    <property type="molecule type" value="Genomic_DNA"/>
</dbReference>
<evidence type="ECO:0000259" key="2">
    <source>
        <dbReference type="PROSITE" id="PS50280"/>
    </source>
</evidence>
<dbReference type="InterPro" id="IPR001214">
    <property type="entry name" value="SET_dom"/>
</dbReference>
<dbReference type="InterPro" id="IPR053105">
    <property type="entry name" value="Class_V-like_SAM-MTase"/>
</dbReference>
<name>A0ABR3PJK4_9PEZI</name>
<feature type="compositionally biased region" description="Low complexity" evidence="1">
    <location>
        <begin position="105"/>
        <end position="118"/>
    </location>
</feature>
<dbReference type="RefSeq" id="XP_069202476.1">
    <property type="nucleotide sequence ID" value="XM_069343924.1"/>
</dbReference>
<accession>A0ABR3PJK4</accession>
<dbReference type="PANTHER" id="PTHR47250:SF3">
    <property type="entry name" value="HISTONE-LYSINE N-METHYLTRANSFERASE SET-6"/>
    <property type="match status" value="1"/>
</dbReference>
<gene>
    <name evidence="3" type="ORF">AAFC00_004302</name>
</gene>
<dbReference type="PROSITE" id="PS50280">
    <property type="entry name" value="SET"/>
    <property type="match status" value="1"/>
</dbReference>
<evidence type="ECO:0000256" key="1">
    <source>
        <dbReference type="SAM" id="MobiDB-lite"/>
    </source>
</evidence>
<dbReference type="Proteomes" id="UP001562354">
    <property type="component" value="Unassembled WGS sequence"/>
</dbReference>
<dbReference type="SMART" id="SM00317">
    <property type="entry name" value="SET"/>
    <property type="match status" value="1"/>
</dbReference>
<dbReference type="GeneID" id="95978002"/>
<feature type="compositionally biased region" description="Polar residues" evidence="1">
    <location>
        <begin position="119"/>
        <end position="130"/>
    </location>
</feature>
<protein>
    <recommendedName>
        <fullName evidence="2">SET domain-containing protein</fullName>
    </recommendedName>
</protein>
<feature type="compositionally biased region" description="Low complexity" evidence="1">
    <location>
        <begin position="81"/>
        <end position="91"/>
    </location>
</feature>
<feature type="compositionally biased region" description="Basic and acidic residues" evidence="1">
    <location>
        <begin position="140"/>
        <end position="150"/>
    </location>
</feature>
<proteinExistence type="predicted"/>
<dbReference type="Pfam" id="PF00856">
    <property type="entry name" value="SET"/>
    <property type="match status" value="1"/>
</dbReference>
<feature type="region of interest" description="Disordered" evidence="1">
    <location>
        <begin position="76"/>
        <end position="203"/>
    </location>
</feature>
<dbReference type="Gene3D" id="2.170.270.10">
    <property type="entry name" value="SET domain"/>
    <property type="match status" value="1"/>
</dbReference>
<dbReference type="PANTHER" id="PTHR47250">
    <property type="entry name" value="HISTONE-LYSINE N-METHYLTRANSFERASE SET-6"/>
    <property type="match status" value="1"/>
</dbReference>
<feature type="domain" description="SET" evidence="2">
    <location>
        <begin position="510"/>
        <end position="616"/>
    </location>
</feature>